<feature type="domain" description="Cobalamin adenosyltransferase-like" evidence="11">
    <location>
        <begin position="3"/>
        <end position="171"/>
    </location>
</feature>
<dbReference type="AlphaFoldDB" id="A0A836C7V3"/>
<reference evidence="12" key="1">
    <citation type="journal article" date="2020" name="bioRxiv">
        <title>Comparative genomics of Chlamydomonas.</title>
        <authorList>
            <person name="Craig R.J."/>
            <person name="Hasan A.R."/>
            <person name="Ness R.W."/>
            <person name="Keightley P.D."/>
        </authorList>
    </citation>
    <scope>NUCLEOTIDE SEQUENCE</scope>
    <source>
        <strain evidence="12">CCAP 11/70</strain>
    </source>
</reference>
<keyword evidence="3 10" id="KW-0808">Transferase</keyword>
<dbReference type="EMBL" id="JAEHOE010000001">
    <property type="protein sequence ID" value="KAG2502152.1"/>
    <property type="molecule type" value="Genomic_DNA"/>
</dbReference>
<sequence length="185" mass="20169">MKIYTRTGDSGEASLFNGERKFKDDAFFQALGDVDELNSSIGLAVAFLTDEGLLEQLATIQSRLIDVGSAVATPLPTSPEAKLQRAHFPGAEHAALLETWIDTMDDQLPTLKNFILPSGGKASASLHHARSVCRRAERSVTALSRQQAISLEVNVFLNRLSDYLFTAARFAAKMDGVPEVIYKKA</sequence>
<evidence type="ECO:0000256" key="3">
    <source>
        <dbReference type="ARBA" id="ARBA00022679"/>
    </source>
</evidence>
<dbReference type="SUPFAM" id="SSF89028">
    <property type="entry name" value="Cobalamin adenosyltransferase-like"/>
    <property type="match status" value="1"/>
</dbReference>
<dbReference type="GO" id="GO:0009235">
    <property type="term" value="P:cobalamin metabolic process"/>
    <property type="evidence" value="ECO:0007669"/>
    <property type="project" value="UniProtKB-ARBA"/>
</dbReference>
<evidence type="ECO:0000259" key="11">
    <source>
        <dbReference type="Pfam" id="PF01923"/>
    </source>
</evidence>
<comment type="function">
    <text evidence="7">Converts cob(I)alamin to adenosylcobalamin (adenosylcob(III)alamin), a coenzyme for methylmalonyl-CoA mutase, therefore participates in the final step of the vitamin B12 conversion. Generates adenosylcobalamin (AdoCbl) and directly delivers the cofactor to MUT in a transfer that is stimulated by ATP-binding to MMAB and gated by MMAA.</text>
</comment>
<dbReference type="InterPro" id="IPR036451">
    <property type="entry name" value="CblAdoTrfase-like_sf"/>
</dbReference>
<comment type="catalytic activity">
    <reaction evidence="6">
        <text>cob(I)alamin-[corrinoid adenosyltransferase] + ATP = apo-[corrinoid adenosyltransferase] + adenosylcob(III)alamin + triphosphate</text>
        <dbReference type="Rhea" id="RHEA:56796"/>
        <dbReference type="Rhea" id="RHEA-COMP:14743"/>
        <dbReference type="Rhea" id="RHEA-COMP:14744"/>
        <dbReference type="ChEBI" id="CHEBI:18036"/>
        <dbReference type="ChEBI" id="CHEBI:18408"/>
        <dbReference type="ChEBI" id="CHEBI:30616"/>
        <dbReference type="ChEBI" id="CHEBI:60488"/>
        <dbReference type="ChEBI" id="CHEBI:83228"/>
    </reaction>
    <physiologicalReaction direction="left-to-right" evidence="6">
        <dbReference type="Rhea" id="RHEA:56797"/>
    </physiologicalReaction>
</comment>
<evidence type="ECO:0000256" key="5">
    <source>
        <dbReference type="ARBA" id="ARBA00022840"/>
    </source>
</evidence>
<dbReference type="Gene3D" id="1.20.1200.10">
    <property type="entry name" value="Cobalamin adenosyltransferase-like"/>
    <property type="match status" value="1"/>
</dbReference>
<dbReference type="GO" id="GO:0008817">
    <property type="term" value="F:corrinoid adenosyltransferase activity"/>
    <property type="evidence" value="ECO:0007669"/>
    <property type="project" value="TreeGrafter"/>
</dbReference>
<name>A0A836C7V3_9CHLO</name>
<protein>
    <recommendedName>
        <fullName evidence="8">Corrinoid adenosyltransferase MMAB</fullName>
    </recommendedName>
    <alternativeName>
        <fullName evidence="9">ATP:co(I)rrinoid adenosyltransferase MMAB</fullName>
    </alternativeName>
</protein>
<evidence type="ECO:0000256" key="7">
    <source>
        <dbReference type="ARBA" id="ARBA00056747"/>
    </source>
</evidence>
<evidence type="ECO:0000313" key="12">
    <source>
        <dbReference type="EMBL" id="KAG2502152.1"/>
    </source>
</evidence>
<evidence type="ECO:0000256" key="9">
    <source>
        <dbReference type="ARBA" id="ARBA00075216"/>
    </source>
</evidence>
<dbReference type="NCBIfam" id="TIGR00636">
    <property type="entry name" value="PduO_Nterm"/>
    <property type="match status" value="1"/>
</dbReference>
<dbReference type="OrthoDB" id="549173at2759"/>
<dbReference type="InterPro" id="IPR029499">
    <property type="entry name" value="PduO-typ"/>
</dbReference>
<dbReference type="GO" id="GO:0005524">
    <property type="term" value="F:ATP binding"/>
    <property type="evidence" value="ECO:0007669"/>
    <property type="project" value="UniProtKB-UniRule"/>
</dbReference>
<comment type="caution">
    <text evidence="12">The sequence shown here is derived from an EMBL/GenBank/DDBJ whole genome shotgun (WGS) entry which is preliminary data.</text>
</comment>
<evidence type="ECO:0000313" key="13">
    <source>
        <dbReference type="Proteomes" id="UP000612055"/>
    </source>
</evidence>
<keyword evidence="13" id="KW-1185">Reference proteome</keyword>
<evidence type="ECO:0000256" key="4">
    <source>
        <dbReference type="ARBA" id="ARBA00022741"/>
    </source>
</evidence>
<dbReference type="Pfam" id="PF01923">
    <property type="entry name" value="Cob_adeno_trans"/>
    <property type="match status" value="1"/>
</dbReference>
<evidence type="ECO:0000256" key="2">
    <source>
        <dbReference type="ARBA" id="ARBA00011233"/>
    </source>
</evidence>
<comment type="subunit">
    <text evidence="2">Homotrimer.</text>
</comment>
<evidence type="ECO:0000256" key="8">
    <source>
        <dbReference type="ARBA" id="ARBA00071654"/>
    </source>
</evidence>
<dbReference type="PANTHER" id="PTHR12213:SF0">
    <property type="entry name" value="CORRINOID ADENOSYLTRANSFERASE MMAB"/>
    <property type="match status" value="1"/>
</dbReference>
<accession>A0A836C7V3</accession>
<gene>
    <name evidence="12" type="ORF">HYH03_000639</name>
</gene>
<dbReference type="InterPro" id="IPR016030">
    <property type="entry name" value="CblAdoTrfase-like"/>
</dbReference>
<proteinExistence type="inferred from homology"/>
<dbReference type="FunFam" id="1.20.1200.10:FF:000001">
    <property type="entry name" value="Cob(I)yrinic acid a,c-diamide adenosyltransferase"/>
    <property type="match status" value="1"/>
</dbReference>
<keyword evidence="4 10" id="KW-0547">Nucleotide-binding</keyword>
<organism evidence="12 13">
    <name type="scientific">Edaphochlamys debaryana</name>
    <dbReference type="NCBI Taxonomy" id="47281"/>
    <lineage>
        <taxon>Eukaryota</taxon>
        <taxon>Viridiplantae</taxon>
        <taxon>Chlorophyta</taxon>
        <taxon>core chlorophytes</taxon>
        <taxon>Chlorophyceae</taxon>
        <taxon>CS clade</taxon>
        <taxon>Chlamydomonadales</taxon>
        <taxon>Chlamydomonadales incertae sedis</taxon>
        <taxon>Edaphochlamys</taxon>
    </lineage>
</organism>
<evidence type="ECO:0000256" key="10">
    <source>
        <dbReference type="RuleBase" id="RU366026"/>
    </source>
</evidence>
<keyword evidence="5 10" id="KW-0067">ATP-binding</keyword>
<comment type="similarity">
    <text evidence="1 10">Belongs to the Cob(I)alamin adenosyltransferase family.</text>
</comment>
<evidence type="ECO:0000256" key="6">
    <source>
        <dbReference type="ARBA" id="ARBA00051988"/>
    </source>
</evidence>
<dbReference type="PANTHER" id="PTHR12213">
    <property type="entry name" value="CORRINOID ADENOSYLTRANSFERASE"/>
    <property type="match status" value="1"/>
</dbReference>
<dbReference type="Proteomes" id="UP000612055">
    <property type="component" value="Unassembled WGS sequence"/>
</dbReference>
<evidence type="ECO:0000256" key="1">
    <source>
        <dbReference type="ARBA" id="ARBA00007487"/>
    </source>
</evidence>